<evidence type="ECO:0000259" key="2">
    <source>
        <dbReference type="Pfam" id="PF07007"/>
    </source>
</evidence>
<evidence type="ECO:0000256" key="1">
    <source>
        <dbReference type="SAM" id="SignalP"/>
    </source>
</evidence>
<accession>A0A071M2H9</accession>
<feature type="signal peptide" evidence="1">
    <location>
        <begin position="1"/>
        <end position="21"/>
    </location>
</feature>
<protein>
    <recommendedName>
        <fullName evidence="2">Lysozyme inhibitor LprI-like N-terminal domain-containing protein</fullName>
    </recommendedName>
</protein>
<dbReference type="InterPro" id="IPR009739">
    <property type="entry name" value="LprI-like_N"/>
</dbReference>
<gene>
    <name evidence="3" type="ORF">DT99_35615</name>
</gene>
<dbReference type="EMBL" id="JJOA01000076">
    <property type="protein sequence ID" value="KEA55043.1"/>
    <property type="molecule type" value="Genomic_DNA"/>
</dbReference>
<feature type="chain" id="PRO_5001679648" description="Lysozyme inhibitor LprI-like N-terminal domain-containing protein" evidence="1">
    <location>
        <begin position="22"/>
        <end position="281"/>
    </location>
</feature>
<reference evidence="3" key="1">
    <citation type="submission" date="2014-04" db="EMBL/GenBank/DDBJ databases">
        <title>In planta biocontrol of soil-borne Fusarium wilt of banana through a plant endophytic bacterium, Burkholderia cenocepacia 869T2.</title>
        <authorList>
            <person name="Ho Y.-N."/>
            <person name="Chiang H.-M."/>
            <person name="Chao C.-P."/>
            <person name="Su C.-C."/>
            <person name="Hsu H.-F."/>
            <person name="Guo C.-T."/>
            <person name="Hsieh J.-L."/>
            <person name="Huang C.-C."/>
        </authorList>
    </citation>
    <scope>NUCLEOTIDE SEQUENCE [LARGE SCALE GENOMIC DNA]</scope>
    <source>
        <strain evidence="3">869T2</strain>
    </source>
</reference>
<dbReference type="Gene3D" id="1.20.1270.180">
    <property type="match status" value="1"/>
</dbReference>
<comment type="caution">
    <text evidence="3">The sequence shown here is derived from an EMBL/GenBank/DDBJ whole genome shotgun (WGS) entry which is preliminary data.</text>
</comment>
<feature type="domain" description="Lysozyme inhibitor LprI-like N-terminal" evidence="2">
    <location>
        <begin position="41"/>
        <end position="135"/>
    </location>
</feature>
<proteinExistence type="predicted"/>
<dbReference type="AlphaFoldDB" id="A0A071M2H9"/>
<dbReference type="Pfam" id="PF07007">
    <property type="entry name" value="LprI"/>
    <property type="match status" value="1"/>
</dbReference>
<name>A0A071M2H9_9BURK</name>
<organism evidence="3">
    <name type="scientific">Burkholderia cenocepacia</name>
    <dbReference type="NCBI Taxonomy" id="95486"/>
    <lineage>
        <taxon>Bacteria</taxon>
        <taxon>Pseudomonadati</taxon>
        <taxon>Pseudomonadota</taxon>
        <taxon>Betaproteobacteria</taxon>
        <taxon>Burkholderiales</taxon>
        <taxon>Burkholderiaceae</taxon>
        <taxon>Burkholderia</taxon>
        <taxon>Burkholderia cepacia complex</taxon>
    </lineage>
</organism>
<sequence>MLERLAALALCAVVTAPAAVAAQPDAATVIDPIDRTMTQCLNDPEHASTAGQDECVVDAGRAWDARLNASYRALQASLPAADRPALLRAQRAWLARRDADLKLIGAVYATTRGTIYAPMNANDVMELTRQRALSLQRFEADRAAHGFSLATRLPPATDDRPERVDAVPRRGARFERAHCAALADLDAKGRCAAQAAPLYLQDIDDVTAAIERRLPRASREAMRASSQKWRAFIAAQPPLIGALYAPADVSGVPPQVSIEMRDEAAARLQQLVYAEDKIGAD</sequence>
<evidence type="ECO:0000313" key="3">
    <source>
        <dbReference type="EMBL" id="KEA55043.1"/>
    </source>
</evidence>
<keyword evidence="1" id="KW-0732">Signal</keyword>
<dbReference type="OrthoDB" id="9091223at2"/>